<sequence>MSYIKGLVAASLAVAVTMSSAVAQEEKVLHVYNWSDYIAEDTVANFEKETGIKVVYDVFDSNEVLEAKLLAGNTGFDIVVPSSDFLARQIQAGVFQKLDKNKLSNLKNMDAGIMKLLADKDPDNAHSVPYLGGTTGIGFNPKKVAAVMGPDFKLDSWDAVLKPENLSKLKKCGVSFLNAPTEIMATVLHYIGKDPNSTSSADYKEAGKLLTSLRPHITYFHSSQYINDLANGDICVAIGWSGDVMQAAARAEEAKNGVTVDYVIPKEGALVFYDMLAIPADAKHPENAHAFINYLMRPEVIAKVSNYVSYASGNAASLPMVDEALRNNPNIYPPEELKAKMFALKVLPAKINREITREWTKVKTGN</sequence>
<evidence type="ECO:0000313" key="7">
    <source>
        <dbReference type="EMBL" id="MBB6055356.1"/>
    </source>
</evidence>
<name>A0A841GFE9_9GAMM</name>
<keyword evidence="2 5" id="KW-0813">Transport</keyword>
<dbReference type="PANTHER" id="PTHR30222:SF18">
    <property type="entry name" value="BIFUNCTIONAL POLYHYDROXYBUTYRATE SYNTHASE _ ABC TRANSPORTER PERIPLASMIC BINDING PROTEIN-RELATED"/>
    <property type="match status" value="1"/>
</dbReference>
<feature type="chain" id="PRO_5033048827" description="Putrescine-binding periplasmic protein" evidence="6">
    <location>
        <begin position="24"/>
        <end position="366"/>
    </location>
</feature>
<evidence type="ECO:0000256" key="1">
    <source>
        <dbReference type="ARBA" id="ARBA00004418"/>
    </source>
</evidence>
<evidence type="ECO:0000256" key="5">
    <source>
        <dbReference type="PIRNR" id="PIRNR019574"/>
    </source>
</evidence>
<dbReference type="InterPro" id="IPR006059">
    <property type="entry name" value="SBP"/>
</dbReference>
<keyword evidence="3 6" id="KW-0732">Signal</keyword>
<evidence type="ECO:0000256" key="2">
    <source>
        <dbReference type="ARBA" id="ARBA00022448"/>
    </source>
</evidence>
<dbReference type="RefSeq" id="WP_188026119.1">
    <property type="nucleotide sequence ID" value="NZ_JACHGR010000003.1"/>
</dbReference>
<comment type="subcellular location">
    <subcellularLocation>
        <location evidence="1 5">Periplasm</location>
    </subcellularLocation>
</comment>
<protein>
    <recommendedName>
        <fullName evidence="5">Putrescine-binding periplasmic protein</fullName>
    </recommendedName>
</protein>
<gene>
    <name evidence="7" type="ORF">HNR75_001238</name>
</gene>
<evidence type="ECO:0000256" key="3">
    <source>
        <dbReference type="ARBA" id="ARBA00022729"/>
    </source>
</evidence>
<dbReference type="EMBL" id="JACHGR010000003">
    <property type="protein sequence ID" value="MBB6055356.1"/>
    <property type="molecule type" value="Genomic_DNA"/>
</dbReference>
<keyword evidence="4 5" id="KW-0574">Periplasm</keyword>
<comment type="similarity">
    <text evidence="5">Belongs to the bacterial solute-binding protein PotD/PotF family.</text>
</comment>
<keyword evidence="8" id="KW-1185">Reference proteome</keyword>
<dbReference type="Proteomes" id="UP000585721">
    <property type="component" value="Unassembled WGS sequence"/>
</dbReference>
<dbReference type="InterPro" id="IPR001188">
    <property type="entry name" value="Sperm_putr-bd"/>
</dbReference>
<dbReference type="GO" id="GO:0042597">
    <property type="term" value="C:periplasmic space"/>
    <property type="evidence" value="ECO:0007669"/>
    <property type="project" value="UniProtKB-SubCell"/>
</dbReference>
<dbReference type="Gene3D" id="3.40.190.10">
    <property type="entry name" value="Periplasmic binding protein-like II"/>
    <property type="match status" value="2"/>
</dbReference>
<organism evidence="7 8">
    <name type="scientific">Tolumonas osonensis</name>
    <dbReference type="NCBI Taxonomy" id="675874"/>
    <lineage>
        <taxon>Bacteria</taxon>
        <taxon>Pseudomonadati</taxon>
        <taxon>Pseudomonadota</taxon>
        <taxon>Gammaproteobacteria</taxon>
        <taxon>Aeromonadales</taxon>
        <taxon>Aeromonadaceae</taxon>
        <taxon>Tolumonas</taxon>
    </lineage>
</organism>
<dbReference type="PRINTS" id="PR00909">
    <property type="entry name" value="SPERMDNBNDNG"/>
</dbReference>
<evidence type="ECO:0000256" key="4">
    <source>
        <dbReference type="ARBA" id="ARBA00022764"/>
    </source>
</evidence>
<dbReference type="GO" id="GO:0015846">
    <property type="term" value="P:polyamine transport"/>
    <property type="evidence" value="ECO:0007669"/>
    <property type="project" value="InterPro"/>
</dbReference>
<dbReference type="SUPFAM" id="SSF53850">
    <property type="entry name" value="Periplasmic binding protein-like II"/>
    <property type="match status" value="1"/>
</dbReference>
<dbReference type="PANTHER" id="PTHR30222">
    <property type="entry name" value="SPERMIDINE/PUTRESCINE-BINDING PERIPLASMIC PROTEIN"/>
    <property type="match status" value="1"/>
</dbReference>
<comment type="caution">
    <text evidence="7">The sequence shown here is derived from an EMBL/GenBank/DDBJ whole genome shotgun (WGS) entry which is preliminary data.</text>
</comment>
<dbReference type="AlphaFoldDB" id="A0A841GFE9"/>
<dbReference type="CDD" id="cd13659">
    <property type="entry name" value="PBP2_PotF"/>
    <property type="match status" value="1"/>
</dbReference>
<evidence type="ECO:0000313" key="8">
    <source>
        <dbReference type="Proteomes" id="UP000585721"/>
    </source>
</evidence>
<reference evidence="7 8" key="1">
    <citation type="submission" date="2020-08" db="EMBL/GenBank/DDBJ databases">
        <title>Genomic Encyclopedia of Type Strains, Phase IV (KMG-IV): sequencing the most valuable type-strain genomes for metagenomic binning, comparative biology and taxonomic classification.</title>
        <authorList>
            <person name="Goeker M."/>
        </authorList>
    </citation>
    <scope>NUCLEOTIDE SEQUENCE [LARGE SCALE GENOMIC DNA]</scope>
    <source>
        <strain evidence="7 8">DSM 22975</strain>
    </source>
</reference>
<evidence type="ECO:0000256" key="6">
    <source>
        <dbReference type="SAM" id="SignalP"/>
    </source>
</evidence>
<proteinExistence type="inferred from homology"/>
<dbReference type="PIRSF" id="PIRSF019574">
    <property type="entry name" value="Periplasmic_polyamine_BP"/>
    <property type="match status" value="1"/>
</dbReference>
<comment type="function">
    <text evidence="5">Required for the activity of the bacterial periplasmic transport system of putrescine.</text>
</comment>
<dbReference type="Pfam" id="PF13416">
    <property type="entry name" value="SBP_bac_8"/>
    <property type="match status" value="1"/>
</dbReference>
<feature type="signal peptide" evidence="6">
    <location>
        <begin position="1"/>
        <end position="23"/>
    </location>
</feature>
<dbReference type="GO" id="GO:0019808">
    <property type="term" value="F:polyamine binding"/>
    <property type="evidence" value="ECO:0007669"/>
    <property type="project" value="InterPro"/>
</dbReference>
<accession>A0A841GFE9</accession>